<proteinExistence type="predicted"/>
<gene>
    <name evidence="4" type="ORF">ACFPK4_25800</name>
</gene>
<evidence type="ECO:0000256" key="3">
    <source>
        <dbReference type="SAM" id="MobiDB-lite"/>
    </source>
</evidence>
<name>A0ABW6CJJ5_RAHSY</name>
<sequence length="188" mass="20349">MSDTDPTNSGPGWGDHDTPYGPIHSYTDPGTVTAGGNAGKQTHIGPETTINIPTAKSYNGVYMSMCVTNLKNHEGFVNNIYADGDGNPTVGVGHLLANIDAALALPFRNTYHQSLGHGESNNIEQAATVEQIKNSYNQVKGNPKARASVHLTTIIQSVFVSRMFRLLKQGFATYIVVLMHSPIMQKRH</sequence>
<organism evidence="4 5">
    <name type="scientific">Rahnella sp. (strain Y9602)</name>
    <dbReference type="NCBI Taxonomy" id="2703885"/>
    <lineage>
        <taxon>Bacteria</taxon>
        <taxon>Pseudomonadati</taxon>
        <taxon>Pseudomonadota</taxon>
        <taxon>Gammaproteobacteria</taxon>
        <taxon>Enterobacterales</taxon>
        <taxon>Yersiniaceae</taxon>
        <taxon>Rahnella</taxon>
    </lineage>
</organism>
<comment type="caution">
    <text evidence="4">The sequence shown here is derived from an EMBL/GenBank/DDBJ whole genome shotgun (WGS) entry which is preliminary data.</text>
</comment>
<feature type="compositionally biased region" description="Polar residues" evidence="3">
    <location>
        <begin position="1"/>
        <end position="10"/>
    </location>
</feature>
<accession>A0ABW6CJJ5</accession>
<keyword evidence="2" id="KW-0081">Bacteriolytic enzyme</keyword>
<evidence type="ECO:0000313" key="4">
    <source>
        <dbReference type="EMBL" id="MFD3226958.1"/>
    </source>
</evidence>
<feature type="region of interest" description="Disordered" evidence="3">
    <location>
        <begin position="1"/>
        <end position="48"/>
    </location>
</feature>
<evidence type="ECO:0000313" key="5">
    <source>
        <dbReference type="Proteomes" id="UP001598201"/>
    </source>
</evidence>
<dbReference type="InterPro" id="IPR023346">
    <property type="entry name" value="Lysozyme-like_dom_sf"/>
</dbReference>
<keyword evidence="1" id="KW-0929">Antimicrobial</keyword>
<evidence type="ECO:0000256" key="1">
    <source>
        <dbReference type="ARBA" id="ARBA00022529"/>
    </source>
</evidence>
<dbReference type="EMBL" id="JBHUCJ010000123">
    <property type="protein sequence ID" value="MFD3226958.1"/>
    <property type="molecule type" value="Genomic_DNA"/>
</dbReference>
<dbReference type="Proteomes" id="UP001598201">
    <property type="component" value="Unassembled WGS sequence"/>
</dbReference>
<evidence type="ECO:0000256" key="2">
    <source>
        <dbReference type="ARBA" id="ARBA00022638"/>
    </source>
</evidence>
<dbReference type="Gene3D" id="1.10.530.40">
    <property type="match status" value="1"/>
</dbReference>
<protein>
    <submittedName>
        <fullName evidence="4">Uncharacterized protein</fullName>
    </submittedName>
</protein>
<dbReference type="InterPro" id="IPR023347">
    <property type="entry name" value="Lysozyme_dom_sf"/>
</dbReference>
<dbReference type="SUPFAM" id="SSF53955">
    <property type="entry name" value="Lysozyme-like"/>
    <property type="match status" value="1"/>
</dbReference>
<dbReference type="RefSeq" id="WP_379672366.1">
    <property type="nucleotide sequence ID" value="NZ_JBHUCJ010000123.1"/>
</dbReference>
<reference evidence="4 5" key="1">
    <citation type="submission" date="2024-09" db="EMBL/GenBank/DDBJ databases">
        <title>Genomes of Rahnella.</title>
        <authorList>
            <person name="Mnguni F.C."/>
            <person name="Shin G.Y."/>
            <person name="Coutinho T."/>
        </authorList>
    </citation>
    <scope>NUCLEOTIDE SEQUENCE [LARGE SCALE GENOMIC DNA]</scope>
    <source>
        <strain evidence="4 5">20WA0057</strain>
    </source>
</reference>
<keyword evidence="5" id="KW-1185">Reference proteome</keyword>